<dbReference type="InterPro" id="IPR050301">
    <property type="entry name" value="NTE"/>
</dbReference>
<dbReference type="AlphaFoldDB" id="A0A150WM92"/>
<keyword evidence="1 4" id="KW-0378">Hydrolase</keyword>
<dbReference type="SUPFAM" id="SSF52151">
    <property type="entry name" value="FabD/lysophospholipase-like"/>
    <property type="match status" value="1"/>
</dbReference>
<dbReference type="InterPro" id="IPR016035">
    <property type="entry name" value="Acyl_Trfase/lysoPLipase"/>
</dbReference>
<keyword evidence="3 4" id="KW-0443">Lipid metabolism</keyword>
<dbReference type="GO" id="GO:0016787">
    <property type="term" value="F:hydrolase activity"/>
    <property type="evidence" value="ECO:0007669"/>
    <property type="project" value="UniProtKB-UniRule"/>
</dbReference>
<name>A0A150WM92_BDEBC</name>
<reference evidence="6 7" key="1">
    <citation type="submission" date="2016-03" db="EMBL/GenBank/DDBJ databases">
        <authorList>
            <person name="Ploux O."/>
        </authorList>
    </citation>
    <scope>NUCLEOTIDE SEQUENCE [LARGE SCALE GENOMIC DNA]</scope>
    <source>
        <strain evidence="6 7">R0</strain>
    </source>
</reference>
<evidence type="ECO:0000256" key="2">
    <source>
        <dbReference type="ARBA" id="ARBA00022963"/>
    </source>
</evidence>
<feature type="active site" description="Nucleophile" evidence="4">
    <location>
        <position position="45"/>
    </location>
</feature>
<evidence type="ECO:0000256" key="4">
    <source>
        <dbReference type="PROSITE-ProRule" id="PRU01161"/>
    </source>
</evidence>
<dbReference type="PROSITE" id="PS51635">
    <property type="entry name" value="PNPLA"/>
    <property type="match status" value="1"/>
</dbReference>
<keyword evidence="7" id="KW-1185">Reference proteome</keyword>
<dbReference type="GO" id="GO:0016042">
    <property type="term" value="P:lipid catabolic process"/>
    <property type="evidence" value="ECO:0007669"/>
    <property type="project" value="UniProtKB-UniRule"/>
</dbReference>
<dbReference type="InterPro" id="IPR002641">
    <property type="entry name" value="PNPLA_dom"/>
</dbReference>
<sequence>MSRLGLVLSGGGARGAYQAGVLAAIAHIAQKIHVRDPFQIYSGVSAGAINVGMLAATSDDFVTSATRLADSWRDIDSDQIFYADFMALSRGGLQWMTELSLGSSKKDQALRSLLSTQPLHGYLSQKCHFEEIEKKIKKGTLHAVGISALEYESISTVTFFQGAKDLHPWERGMHRSERAILGPEHIMASSAIPLLFPPIKIGERYYGDGCIRNQSPCGPAIYMGAEKLIAIGVRRRQDTSFKYHHNKGEEIPTVSRVADVLMNAVMMDGLEADVQRLDNINKNYRLLSAKERARVALHEIEHLWISPSVDFAEIASKRKSELPRMIRYLLKGPGSLDESAEMMSYLLFTPSYCRQLIDIGFADGMKEKERIAQILMPKTKKSALRLEHDFR</sequence>
<organism evidence="6 7">
    <name type="scientific">Bdellovibrio bacteriovorus</name>
    <dbReference type="NCBI Taxonomy" id="959"/>
    <lineage>
        <taxon>Bacteria</taxon>
        <taxon>Pseudomonadati</taxon>
        <taxon>Bdellovibrionota</taxon>
        <taxon>Bdellovibrionia</taxon>
        <taxon>Bdellovibrionales</taxon>
        <taxon>Pseudobdellovibrionaceae</taxon>
        <taxon>Bdellovibrio</taxon>
    </lineage>
</organism>
<accession>A0A150WM92</accession>
<dbReference type="Pfam" id="PF01734">
    <property type="entry name" value="Patatin"/>
    <property type="match status" value="1"/>
</dbReference>
<keyword evidence="2 4" id="KW-0442">Lipid degradation</keyword>
<evidence type="ECO:0000313" key="7">
    <source>
        <dbReference type="Proteomes" id="UP000075320"/>
    </source>
</evidence>
<dbReference type="Proteomes" id="UP000075320">
    <property type="component" value="Unassembled WGS sequence"/>
</dbReference>
<dbReference type="RefSeq" id="WP_061833155.1">
    <property type="nucleotide sequence ID" value="NZ_LUKE01000001.1"/>
</dbReference>
<evidence type="ECO:0000259" key="5">
    <source>
        <dbReference type="PROSITE" id="PS51635"/>
    </source>
</evidence>
<evidence type="ECO:0000313" key="6">
    <source>
        <dbReference type="EMBL" id="KYG65611.1"/>
    </source>
</evidence>
<dbReference type="Gene3D" id="3.40.1090.10">
    <property type="entry name" value="Cytosolic phospholipase A2 catalytic domain"/>
    <property type="match status" value="1"/>
</dbReference>
<feature type="short sequence motif" description="GXSXG" evidence="4">
    <location>
        <begin position="43"/>
        <end position="47"/>
    </location>
</feature>
<dbReference type="PANTHER" id="PTHR14226">
    <property type="entry name" value="NEUROPATHY TARGET ESTERASE/SWISS CHEESE D.MELANOGASTER"/>
    <property type="match status" value="1"/>
</dbReference>
<comment type="caution">
    <text evidence="6">The sequence shown here is derived from an EMBL/GenBank/DDBJ whole genome shotgun (WGS) entry which is preliminary data.</text>
</comment>
<protein>
    <submittedName>
        <fullName evidence="6">Alpha/beta hydrolase</fullName>
    </submittedName>
</protein>
<comment type="caution">
    <text evidence="4">Lacks conserved residue(s) required for the propagation of feature annotation.</text>
</comment>
<evidence type="ECO:0000256" key="1">
    <source>
        <dbReference type="ARBA" id="ARBA00022801"/>
    </source>
</evidence>
<feature type="domain" description="PNPLA" evidence="5">
    <location>
        <begin position="6"/>
        <end position="221"/>
    </location>
</feature>
<dbReference type="PANTHER" id="PTHR14226:SF57">
    <property type="entry name" value="BLR7027 PROTEIN"/>
    <property type="match status" value="1"/>
</dbReference>
<feature type="active site" description="Proton acceptor" evidence="4">
    <location>
        <position position="208"/>
    </location>
</feature>
<evidence type="ECO:0000256" key="3">
    <source>
        <dbReference type="ARBA" id="ARBA00023098"/>
    </source>
</evidence>
<feature type="short sequence motif" description="GXGXXG" evidence="4">
    <location>
        <begin position="10"/>
        <end position="15"/>
    </location>
</feature>
<proteinExistence type="predicted"/>
<dbReference type="EMBL" id="LUKE01000001">
    <property type="protein sequence ID" value="KYG65611.1"/>
    <property type="molecule type" value="Genomic_DNA"/>
</dbReference>
<dbReference type="OrthoDB" id="5289058at2"/>
<gene>
    <name evidence="6" type="ORF">AZI86_00590</name>
</gene>